<evidence type="ECO:0008006" key="2">
    <source>
        <dbReference type="Google" id="ProtNLM"/>
    </source>
</evidence>
<gene>
    <name evidence="1" type="ORF">TGEB3V08_LOCUS6639</name>
</gene>
<name>A0A7R9K0K1_TIMGE</name>
<dbReference type="EMBL" id="OE841774">
    <property type="protein sequence ID" value="CAD7597054.1"/>
    <property type="molecule type" value="Genomic_DNA"/>
</dbReference>
<accession>A0A7R9K0K1</accession>
<organism evidence="1">
    <name type="scientific">Timema genevievae</name>
    <name type="common">Walking stick</name>
    <dbReference type="NCBI Taxonomy" id="629358"/>
    <lineage>
        <taxon>Eukaryota</taxon>
        <taxon>Metazoa</taxon>
        <taxon>Ecdysozoa</taxon>
        <taxon>Arthropoda</taxon>
        <taxon>Hexapoda</taxon>
        <taxon>Insecta</taxon>
        <taxon>Pterygota</taxon>
        <taxon>Neoptera</taxon>
        <taxon>Polyneoptera</taxon>
        <taxon>Phasmatodea</taxon>
        <taxon>Timematodea</taxon>
        <taxon>Timematoidea</taxon>
        <taxon>Timematidae</taxon>
        <taxon>Timema</taxon>
    </lineage>
</organism>
<reference evidence="1" key="1">
    <citation type="submission" date="2020-11" db="EMBL/GenBank/DDBJ databases">
        <authorList>
            <person name="Tran Van P."/>
        </authorList>
    </citation>
    <scope>NUCLEOTIDE SEQUENCE</scope>
</reference>
<evidence type="ECO:0000313" key="1">
    <source>
        <dbReference type="EMBL" id="CAD7597054.1"/>
    </source>
</evidence>
<dbReference type="AlphaFoldDB" id="A0A7R9K0K1"/>
<proteinExistence type="predicted"/>
<dbReference type="PANTHER" id="PTHR21178:SF8">
    <property type="entry name" value="CILIA- AND FLAGELLA-ASSOCIATED PROTEIN 61"/>
    <property type="match status" value="1"/>
</dbReference>
<sequence length="619" mass="70754">MNMSVTLPLSTILSTMEHVRNITSLYYPLYKVEHVSNITSVYYPLYNVEHVRNITSFYYPLYNVEHVRNITSFYYPLYKVEHVRNITSLYYPLYKEEHVSNITSLYYPLYKEEHVSNITSLYYPLYKVEHVSVEHSMATVLSQMIPVLPRPQPEYTLEKLGDNKPNSSVLGTEMPFALYYMNKRYSSMPKIVINTKIIIVGTSNAELGFLEQLLFGPSCVRLTFNNLTLVCPHGMTGDLDHPGLHNQLLPQTCHFSAQYMAKISLHTWVNIVSGHLTAINRKAKQIIINNESMLPYDYLILFGGETFQNVDTSYTGDTMLTPRERKPVATAESPHNVFYINCESDAFHALLAVKSIMRRQRIYNIIVYGHNIESYCCINVLLEFGVKGPAITYIDPITQSGFIDPYCQDKKFRCSTCGSFLPIWHGSTCVSLLPIWLSPIGHMPAHDKVNDAIVAYLCEKEVMIYSDYCFVGWTMNPNQSNVCSAKFQTRTKYIDIQCDALFFYGNKDVSLQTFSALNNASLVYNGRLVINTRFQTNDAYIFAGGSLTKYAGRLYADKYNHCYYNAVEVGSKLQNNSSQVWREVRTTERKDGAAQTHEPSRVHRSAVTTYSNPRAMIGP</sequence>
<dbReference type="InterPro" id="IPR038884">
    <property type="entry name" value="CFAP61"/>
</dbReference>
<protein>
    <recommendedName>
        <fullName evidence="2">Cilia- and flagella-associated protein 61 N-terminal domain-containing protein</fullName>
    </recommendedName>
</protein>
<dbReference type="PANTHER" id="PTHR21178">
    <property type="entry name" value="CILIA- AND FLAGELLA-ASSOCIATED PROTEIN 61"/>
    <property type="match status" value="1"/>
</dbReference>